<dbReference type="EMBL" id="JBEPEK010000206">
    <property type="protein sequence ID" value="MER7182882.1"/>
    <property type="molecule type" value="Genomic_DNA"/>
</dbReference>
<evidence type="ECO:0000313" key="4">
    <source>
        <dbReference type="EMBL" id="MER7182882.1"/>
    </source>
</evidence>
<accession>A0ABV1X1K0</accession>
<dbReference type="Pfam" id="PF02522">
    <property type="entry name" value="Antibiotic_NAT"/>
    <property type="match status" value="1"/>
</dbReference>
<dbReference type="PANTHER" id="PTHR11104:SF0">
    <property type="entry name" value="SPBETA PROPHAGE-DERIVED AMINOGLYCOSIDE N(3')-ACETYLTRANSFERASE-LIKE PROTEIN YOKD"/>
    <property type="match status" value="1"/>
</dbReference>
<evidence type="ECO:0000256" key="3">
    <source>
        <dbReference type="ARBA" id="ARBA00023315"/>
    </source>
</evidence>
<dbReference type="InterPro" id="IPR028345">
    <property type="entry name" value="Antibiotic_NAT-like"/>
</dbReference>
<comment type="caution">
    <text evidence="4">The sequence shown here is derived from an EMBL/GenBank/DDBJ whole genome shotgun (WGS) entry which is preliminary data.</text>
</comment>
<dbReference type="InterPro" id="IPR003679">
    <property type="entry name" value="Amioglycoside_AcTrfase"/>
</dbReference>
<protein>
    <submittedName>
        <fullName evidence="4">AAC(3) family N-acetyltransferase</fullName>
    </submittedName>
</protein>
<evidence type="ECO:0000256" key="1">
    <source>
        <dbReference type="ARBA" id="ARBA00006383"/>
    </source>
</evidence>
<comment type="similarity">
    <text evidence="1">Belongs to the antibiotic N-acetyltransferase family.</text>
</comment>
<evidence type="ECO:0000313" key="5">
    <source>
        <dbReference type="Proteomes" id="UP001474181"/>
    </source>
</evidence>
<proteinExistence type="inferred from homology"/>
<sequence>MTGEHRRGTTSSGTTEVPRSAELAAVLRSLGVRRGGVLMVHASLSGTGAAPELVRDALRDALGPGGTLVVPTFTPENSDTSRAYREAVAGMSEAEAAEYRRTMPPFAPDVSGCPTMGALAECVRSTHGAVRSSHPQTSLAGLGSGAGKLLRRHPLRSHLGRLSPMARLYAADAQILLLRVGFEVCSAFHYAEYLMRPRPPRRTYRCVVGDKGNWVEYRDLTLDDSDFGKIGAQLPPRMLAEAEWASRAVVLCAMRDVVDHAKGQMSGYRRALA</sequence>
<dbReference type="RefSeq" id="WP_350783907.1">
    <property type="nucleotide sequence ID" value="NZ_JBEPEK010000206.1"/>
</dbReference>
<keyword evidence="3" id="KW-0012">Acyltransferase</keyword>
<dbReference type="Proteomes" id="UP001474181">
    <property type="component" value="Unassembled WGS sequence"/>
</dbReference>
<dbReference type="SUPFAM" id="SSF110710">
    <property type="entry name" value="TTHA0583/YokD-like"/>
    <property type="match status" value="1"/>
</dbReference>
<reference evidence="4 5" key="1">
    <citation type="submission" date="2024-06" db="EMBL/GenBank/DDBJ databases">
        <title>The Natural Products Discovery Center: Release of the First 8490 Sequenced Strains for Exploring Actinobacteria Biosynthetic Diversity.</title>
        <authorList>
            <person name="Kalkreuter E."/>
            <person name="Kautsar S.A."/>
            <person name="Yang D."/>
            <person name="Bader C.D."/>
            <person name="Teijaro C.N."/>
            <person name="Fluegel L."/>
            <person name="Davis C.M."/>
            <person name="Simpson J.R."/>
            <person name="Lauterbach L."/>
            <person name="Steele A.D."/>
            <person name="Gui C."/>
            <person name="Meng S."/>
            <person name="Li G."/>
            <person name="Viehrig K."/>
            <person name="Ye F."/>
            <person name="Su P."/>
            <person name="Kiefer A.F."/>
            <person name="Nichols A."/>
            <person name="Cepeda A.J."/>
            <person name="Yan W."/>
            <person name="Fan B."/>
            <person name="Jiang Y."/>
            <person name="Adhikari A."/>
            <person name="Zheng C.-J."/>
            <person name="Schuster L."/>
            <person name="Cowan T.M."/>
            <person name="Smanski M.J."/>
            <person name="Chevrette M.G."/>
            <person name="De Carvalho L.P.S."/>
            <person name="Shen B."/>
        </authorList>
    </citation>
    <scope>NUCLEOTIDE SEQUENCE [LARGE SCALE GENOMIC DNA]</scope>
    <source>
        <strain evidence="4 5">NPDC000234</strain>
    </source>
</reference>
<keyword evidence="5" id="KW-1185">Reference proteome</keyword>
<name>A0ABV1X1K0_9ACTN</name>
<dbReference type="PANTHER" id="PTHR11104">
    <property type="entry name" value="AMINOGLYCOSIDE N3-ACETYLTRANSFERASE"/>
    <property type="match status" value="1"/>
</dbReference>
<organism evidence="4 5">
    <name type="scientific">Streptomyces hyaluromycini</name>
    <dbReference type="NCBI Taxonomy" id="1377993"/>
    <lineage>
        <taxon>Bacteria</taxon>
        <taxon>Bacillati</taxon>
        <taxon>Actinomycetota</taxon>
        <taxon>Actinomycetes</taxon>
        <taxon>Kitasatosporales</taxon>
        <taxon>Streptomycetaceae</taxon>
        <taxon>Streptomyces</taxon>
    </lineage>
</organism>
<gene>
    <name evidence="4" type="ORF">ABT404_25995</name>
</gene>
<evidence type="ECO:0000256" key="2">
    <source>
        <dbReference type="ARBA" id="ARBA00022679"/>
    </source>
</evidence>
<keyword evidence="2" id="KW-0808">Transferase</keyword>